<name>U9SJ74_RHIID</name>
<dbReference type="EMBL" id="KI300845">
    <property type="protein sequence ID" value="ERZ95929.1"/>
    <property type="molecule type" value="Genomic_DNA"/>
</dbReference>
<reference evidence="1" key="1">
    <citation type="submission" date="2013-07" db="EMBL/GenBank/DDBJ databases">
        <title>The genome of an arbuscular mycorrhizal fungus provides insights into the evolution of the oldest plant symbiosis.</title>
        <authorList>
            <consortium name="DOE Joint Genome Institute"/>
            <person name="Tisserant E."/>
            <person name="Malbreil M."/>
            <person name="Kuo A."/>
            <person name="Kohler A."/>
            <person name="Symeonidi A."/>
            <person name="Balestrini R."/>
            <person name="Charron P."/>
            <person name="Duensing N."/>
            <person name="Frei-dit-Frey N."/>
            <person name="Gianinazzi-Pearson V."/>
            <person name="Gilbert B."/>
            <person name="Handa Y."/>
            <person name="Hijri M."/>
            <person name="Kaul R."/>
            <person name="Kawaguchi M."/>
            <person name="Krajinski F."/>
            <person name="Lammers P."/>
            <person name="Lapierre D."/>
            <person name="Masclaux F.G."/>
            <person name="Murat C."/>
            <person name="Morin E."/>
            <person name="Ndikumana S."/>
            <person name="Pagni M."/>
            <person name="Petitpierre D."/>
            <person name="Requena N."/>
            <person name="Rosikiewicz P."/>
            <person name="Riley R."/>
            <person name="Saito K."/>
            <person name="San Clemente H."/>
            <person name="Shapiro H."/>
            <person name="van Tuinen D."/>
            <person name="Becard G."/>
            <person name="Bonfante P."/>
            <person name="Paszkowski U."/>
            <person name="Shachar-Hill Y."/>
            <person name="Young J.P."/>
            <person name="Sanders I.R."/>
            <person name="Henrissat B."/>
            <person name="Rensing S.A."/>
            <person name="Grigoriev I.V."/>
            <person name="Corradi N."/>
            <person name="Roux C."/>
            <person name="Martin F."/>
        </authorList>
    </citation>
    <scope>NUCLEOTIDE SEQUENCE</scope>
    <source>
        <strain evidence="1">DAOM 197198</strain>
    </source>
</reference>
<organism evidence="1">
    <name type="scientific">Rhizophagus irregularis (strain DAOM 181602 / DAOM 197198 / MUCL 43194)</name>
    <name type="common">Arbuscular mycorrhizal fungus</name>
    <name type="synonym">Glomus intraradices</name>
    <dbReference type="NCBI Taxonomy" id="747089"/>
    <lineage>
        <taxon>Eukaryota</taxon>
        <taxon>Fungi</taxon>
        <taxon>Fungi incertae sedis</taxon>
        <taxon>Mucoromycota</taxon>
        <taxon>Glomeromycotina</taxon>
        <taxon>Glomeromycetes</taxon>
        <taxon>Glomerales</taxon>
        <taxon>Glomeraceae</taxon>
        <taxon>Rhizophagus</taxon>
    </lineage>
</organism>
<sequence>MLRLNVDCLVLIFDELQDKESLYSCLLVNREWCRLVVPILWKNYSWCNVDEFNFFNTILSWLSTSSKKILSDNDIKLPSTTLLKPPLFNYISFCRFPETEIINRMIEMVLEKQNDNNKRNILEQEIYKLFISQCKNVKEFVWRTSQPLSLFPGASKCFSQLYRLTIDLDYINSNSLNEMAKICKDLNILSINNCSQDFPGLISLIDAQRNLNFVTICNNSNNINNNKKNCEELSKALTRKGNTINYLHLDSVNTIIPPSFLTSLVNLTWILVYNDEQYEDLEKIKEFQKYLAISEYPDLRSLNITGLLCFKELSMLIEKTKGNISRIYIYTINIANRAATNTGMLIKSIAKNCPKIKFLRTYLEPEDFIHVKSLLLNCRNLEDISFDNINFIINENDDDVGDELLNILTKFSPKSLTHITISGSWKYSLDSFERFFASYRKKSLLHFYIEYHYDKYYITEYHRMFIKMKGFMMDLDLYVVPGFMNIVIVTFKARSAPGPSKATRSSNITPKSFREILENEGEYIFVF</sequence>
<dbReference type="Gene3D" id="3.80.10.10">
    <property type="entry name" value="Ribonuclease Inhibitor"/>
    <property type="match status" value="1"/>
</dbReference>
<proteinExistence type="predicted"/>
<protein>
    <recommendedName>
        <fullName evidence="2">F-box domain-containing protein</fullName>
    </recommendedName>
</protein>
<dbReference type="SUPFAM" id="SSF52047">
    <property type="entry name" value="RNI-like"/>
    <property type="match status" value="1"/>
</dbReference>
<dbReference type="VEuPathDB" id="FungiDB:RhiirFUN_024272"/>
<dbReference type="HOGENOM" id="CLU_028913_8_1_1"/>
<evidence type="ECO:0000313" key="1">
    <source>
        <dbReference type="EMBL" id="ERZ95929.1"/>
    </source>
</evidence>
<dbReference type="AlphaFoldDB" id="U9SJ74"/>
<gene>
    <name evidence="1" type="ORF">GLOINDRAFT_13134</name>
</gene>
<accession>U9SJ74</accession>
<evidence type="ECO:0008006" key="2">
    <source>
        <dbReference type="Google" id="ProtNLM"/>
    </source>
</evidence>
<dbReference type="InterPro" id="IPR032675">
    <property type="entry name" value="LRR_dom_sf"/>
</dbReference>